<evidence type="ECO:0000313" key="1">
    <source>
        <dbReference type="EMBL" id="KAF2241448.1"/>
    </source>
</evidence>
<organism evidence="1 2">
    <name type="scientific">Trematosphaeria pertusa</name>
    <dbReference type="NCBI Taxonomy" id="390896"/>
    <lineage>
        <taxon>Eukaryota</taxon>
        <taxon>Fungi</taxon>
        <taxon>Dikarya</taxon>
        <taxon>Ascomycota</taxon>
        <taxon>Pezizomycotina</taxon>
        <taxon>Dothideomycetes</taxon>
        <taxon>Pleosporomycetidae</taxon>
        <taxon>Pleosporales</taxon>
        <taxon>Massarineae</taxon>
        <taxon>Trematosphaeriaceae</taxon>
        <taxon>Trematosphaeria</taxon>
    </lineage>
</organism>
<dbReference type="Proteomes" id="UP000800094">
    <property type="component" value="Unassembled WGS sequence"/>
</dbReference>
<dbReference type="RefSeq" id="XP_033676452.1">
    <property type="nucleotide sequence ID" value="XM_033830469.1"/>
</dbReference>
<reference evidence="1" key="1">
    <citation type="journal article" date="2020" name="Stud. Mycol.">
        <title>101 Dothideomycetes genomes: a test case for predicting lifestyles and emergence of pathogens.</title>
        <authorList>
            <person name="Haridas S."/>
            <person name="Albert R."/>
            <person name="Binder M."/>
            <person name="Bloem J."/>
            <person name="Labutti K."/>
            <person name="Salamov A."/>
            <person name="Andreopoulos B."/>
            <person name="Baker S."/>
            <person name="Barry K."/>
            <person name="Bills G."/>
            <person name="Bluhm B."/>
            <person name="Cannon C."/>
            <person name="Castanera R."/>
            <person name="Culley D."/>
            <person name="Daum C."/>
            <person name="Ezra D."/>
            <person name="Gonzalez J."/>
            <person name="Henrissat B."/>
            <person name="Kuo A."/>
            <person name="Liang C."/>
            <person name="Lipzen A."/>
            <person name="Lutzoni F."/>
            <person name="Magnuson J."/>
            <person name="Mondo S."/>
            <person name="Nolan M."/>
            <person name="Ohm R."/>
            <person name="Pangilinan J."/>
            <person name="Park H.-J."/>
            <person name="Ramirez L."/>
            <person name="Alfaro M."/>
            <person name="Sun H."/>
            <person name="Tritt A."/>
            <person name="Yoshinaga Y."/>
            <person name="Zwiers L.-H."/>
            <person name="Turgeon B."/>
            <person name="Goodwin S."/>
            <person name="Spatafora J."/>
            <person name="Crous P."/>
            <person name="Grigoriev I."/>
        </authorList>
    </citation>
    <scope>NUCLEOTIDE SEQUENCE</scope>
    <source>
        <strain evidence="1">CBS 122368</strain>
    </source>
</reference>
<name>A0A6A6HUL2_9PLEO</name>
<dbReference type="AlphaFoldDB" id="A0A6A6HUL2"/>
<gene>
    <name evidence="1" type="ORF">BU26DRAFT_525273</name>
</gene>
<dbReference type="OrthoDB" id="10679496at2759"/>
<keyword evidence="2" id="KW-1185">Reference proteome</keyword>
<protein>
    <submittedName>
        <fullName evidence="1">Uncharacterized protein</fullName>
    </submittedName>
</protein>
<dbReference type="GeneID" id="54583799"/>
<evidence type="ECO:0000313" key="2">
    <source>
        <dbReference type="Proteomes" id="UP000800094"/>
    </source>
</evidence>
<dbReference type="EMBL" id="ML987212">
    <property type="protein sequence ID" value="KAF2241448.1"/>
    <property type="molecule type" value="Genomic_DNA"/>
</dbReference>
<accession>A0A6A6HUL2</accession>
<sequence>MSGREDVGGFWHGVAILRGCNECCRLFAAGRIGEGGYVKRGEVERLSLPGLDSRER</sequence>
<proteinExistence type="predicted"/>